<evidence type="ECO:0000256" key="11">
    <source>
        <dbReference type="PROSITE-ProRule" id="PRU01379"/>
    </source>
</evidence>
<dbReference type="SUPFAM" id="SSF51045">
    <property type="entry name" value="WW domain"/>
    <property type="match status" value="2"/>
</dbReference>
<feature type="compositionally biased region" description="Basic residues" evidence="12">
    <location>
        <begin position="771"/>
        <end position="784"/>
    </location>
</feature>
<evidence type="ECO:0000259" key="13">
    <source>
        <dbReference type="PROSITE" id="PS50020"/>
    </source>
</evidence>
<dbReference type="GO" id="GO:0004181">
    <property type="term" value="F:metallocarboxypeptidase activity"/>
    <property type="evidence" value="ECO:0007669"/>
    <property type="project" value="InterPro"/>
</dbReference>
<evidence type="ECO:0000313" key="16">
    <source>
        <dbReference type="Proteomes" id="UP000886611"/>
    </source>
</evidence>
<feature type="region of interest" description="Disordered" evidence="12">
    <location>
        <begin position="886"/>
        <end position="905"/>
    </location>
</feature>
<feature type="compositionally biased region" description="Polar residues" evidence="12">
    <location>
        <begin position="384"/>
        <end position="401"/>
    </location>
</feature>
<dbReference type="FunFam" id="3.40.630.10:FF:000011">
    <property type="entry name" value="cytosolic carboxypeptidase 2 isoform X1"/>
    <property type="match status" value="1"/>
</dbReference>
<comment type="cofactor">
    <cofactor evidence="1">
        <name>Zn(2+)</name>
        <dbReference type="ChEBI" id="CHEBI:29105"/>
    </cofactor>
</comment>
<organism evidence="15 16">
    <name type="scientific">Polypterus senegalus</name>
    <name type="common">Senegal bichir</name>
    <dbReference type="NCBI Taxonomy" id="55291"/>
    <lineage>
        <taxon>Eukaryota</taxon>
        <taxon>Metazoa</taxon>
        <taxon>Chordata</taxon>
        <taxon>Craniata</taxon>
        <taxon>Vertebrata</taxon>
        <taxon>Euteleostomi</taxon>
        <taxon>Actinopterygii</taxon>
        <taxon>Polypteriformes</taxon>
        <taxon>Polypteridae</taxon>
        <taxon>Polypterus</taxon>
    </lineage>
</organism>
<reference evidence="15 16" key="1">
    <citation type="journal article" date="2021" name="Cell">
        <title>Tracing the genetic footprints of vertebrate landing in non-teleost ray-finned fishes.</title>
        <authorList>
            <person name="Bi X."/>
            <person name="Wang K."/>
            <person name="Yang L."/>
            <person name="Pan H."/>
            <person name="Jiang H."/>
            <person name="Wei Q."/>
            <person name="Fang M."/>
            <person name="Yu H."/>
            <person name="Zhu C."/>
            <person name="Cai Y."/>
            <person name="He Y."/>
            <person name="Gan X."/>
            <person name="Zeng H."/>
            <person name="Yu D."/>
            <person name="Zhu Y."/>
            <person name="Jiang H."/>
            <person name="Qiu Q."/>
            <person name="Yang H."/>
            <person name="Zhang Y.E."/>
            <person name="Wang W."/>
            <person name="Zhu M."/>
            <person name="He S."/>
            <person name="Zhang G."/>
        </authorList>
    </citation>
    <scope>NUCLEOTIDE SEQUENCE [LARGE SCALE GENOMIC DNA]</scope>
    <source>
        <strain evidence="15">Bchr_013</strain>
    </source>
</reference>
<feature type="region of interest" description="Disordered" evidence="12">
    <location>
        <begin position="119"/>
        <end position="155"/>
    </location>
</feature>
<feature type="region of interest" description="Disordered" evidence="12">
    <location>
        <begin position="1"/>
        <end position="62"/>
    </location>
</feature>
<comment type="subcellular location">
    <subcellularLocation>
        <location evidence="2">Cytoplasm</location>
        <location evidence="2">Cytosol</location>
    </subcellularLocation>
</comment>
<feature type="non-terminal residue" evidence="15">
    <location>
        <position position="1"/>
    </location>
</feature>
<dbReference type="FunFam" id="2.20.70.10:FF:000056">
    <property type="entry name" value="Formin binding protein 4"/>
    <property type="match status" value="1"/>
</dbReference>
<dbReference type="InterPro" id="IPR000834">
    <property type="entry name" value="Peptidase_M14"/>
</dbReference>
<feature type="compositionally biased region" description="Polar residues" evidence="12">
    <location>
        <begin position="886"/>
        <end position="899"/>
    </location>
</feature>
<keyword evidence="8" id="KW-0862">Zinc</keyword>
<evidence type="ECO:0000256" key="9">
    <source>
        <dbReference type="ARBA" id="ARBA00023049"/>
    </source>
</evidence>
<dbReference type="CDD" id="cd06907">
    <property type="entry name" value="M14_AGBL2-3_like"/>
    <property type="match status" value="1"/>
</dbReference>
<dbReference type="PROSITE" id="PS50020">
    <property type="entry name" value="WW_DOMAIN_2"/>
    <property type="match status" value="2"/>
</dbReference>
<sequence length="2117" mass="236040">MGKKSRAASGRRPILQLSPPGPRGPSTAWEENVGSGSEDDQEGSGDASAAPSYISKEIEVEPVAPAVKATGLSLLGAYAESDEEEGAEIQPEKPKHNQSGDIDSTLASFLAEIDAITTQPAQPPGEPATASWAPPPTPPRPEPKDQQHPPNHATFQNGEVSAVAGIEFQYDTQYSLAGVGIEMGDWQEVWDENTGCHYYWNTQTNEVTWQLPQDLANQVQGIQQYHNSSLATVNGTGAHSNGLYQEQNAVGVASAQTTKRESKKQEVMESVQALTSEEEERQGVAASLLAPLIPPEIKESEERWRKRALGLEVDPEEEEVDSKGDGHIHGDVDADANSQSGESSDAEMRNNEEEETEEDTRDLELALERKKAELRALEEGDGSLMSSSPRSDASQEGSKSSLLRKGKWKTTFVRSASPDSNSRSSDKNGRDSPDIGDATAATGVSKTNEKTLEEEQQVNSEVFQDKAKARPAVKEEEDDEDVKLKFQIGELANTLTSKMDFLGINKKTISNFQLLLLQIETRIADWRDGALNGIYLKRKLQEAAEQIKHYEINATPKGWSCHWDRDHRRYFYVNDVTSASQWEFPDVEEEEEAEGKDTSAEQNVKNEDDGHVSPEPKVLLTGDDTEIEEVEMEEEEGEPPAPGTEEDNVHRAPPAPVVSSSTKDPDCVEPSTVPSRPAKRKAPSVSSGPQQKTVTIGSNPILYSQSAIVAAPVASTPVFWGMSAGVTPVISMDTTTTVMPPTVTQTLSSKTSASNSSDPPVSRSHPTEKLKKLKKEKPAKKTKTKMPSLVKKWQSIQRELDEEENSTSSDEDRDFVNQKRIEEWKQQQLVSGKAEKNANFEALPEDWRERLKRKKLAQNTNAGYQRTFESLPTWEKNHDYLLSENISVDSNDSDTGSSSKQEETKGKHYSFLLEQDLFKTRQLVFDFHEGKKVPRLREPRSLFAVPSLSAPNQKPRWPIECEVIKDEICHIEWKPPEPETFYQVTGYEKTPMCVGEGKGNVVYCIDPATKSPYFTCSRAGGSRGPIKDATVFVKERDDILLFESRFESGNLQKAVRVGLNDYELTLQTDLYTNKHTQWFYFRVQNMKPGITYRFTIINLMKSNSLYNMGMKPLMYSEIDALSKKIGWRRVGSEIRYYKNQSLEGLHSLTWTCQFPNQGDTCYFAHCYPYTYTDLQRYLNEISNDSRRAQYCTVRSLCRSLAGNTVYVLTITSPFQNAVFTAAKKAVVVTARVHPGETNSSWMMKGFLDFILGDSHDAEILRKMFIFKVVPMLNPDGVIVGNYRCSLTGRDLNRNYKTILQNAFPCVWHTRNMVKRLLSEREVILYCDFHGHSRKNNVFMYGCDNKNSPSMRLQERIFPLMMSKNAADQFSYKSCKFRVQKSKEGTGRIVMWRLGIVNSYTMESTFSGSTLGNRKGTHFTTEDLKSLGYHFCDTLLDFCDPDQTKCLTEIGERLEQEILSKMERLGKEMNPDTHLSDVELSDIESSTSGSNSSESDGLPVHLIDLARKENVSASSAKAEKSALQVRPSGDTQEKKADKFHYTQRDRIATSRTWVSYPTTGIAVIGEINTWNKTPEKTSYLEAVTAAYLRGGGVLSSPEFEWCSRICCRHQSMSLVKQMPLQRQLLPMTSVQQQNFLVPPARERVSPLRQHPLPFDAKLETGTADQLMSLQPTLKRVEQLTANSPIFALCRLPTQGQHMNVAQEWPISSAAFLSQSSLMTEAVPVNHASRVPMSQLSVKYLTTEARSPESSMTRAPQNTIQKVSDVNNICTSQTDVLETKPALQPPSFLPGIKKPEMTKQRLKRSNTNTSSMGDKLEGLEIDDRNPVTRSSSTEKLLEGELSATALERRSTKPHPEEMSEITPLRSTFSVGQSVSRHQQKSEQQREKTHKLQMLSLKKPAGKLLPPKGIAGTVLPIRDGNREQYPERLVTKSLSTVNKISAPSEGDSTYEEGKCHGSVIDQQGATFSSTQTIPFQEDHPNDFSSLSHDGTPFFANGHIKAEATNVSVEFSQVAAPSDLVGLFQEGTLPHSGSHFHEESTPIPDSELPDSEPCDPVRLLPPEPDNSSVRGVSRQSISTSLATRRSRRHLQQSSLVEALKGKLSSVNLGEDGDWEATSENF</sequence>
<feature type="compositionally biased region" description="Basic and acidic residues" evidence="12">
    <location>
        <begin position="1844"/>
        <end position="1855"/>
    </location>
</feature>
<feature type="active site" description="Proton donor/acceptor" evidence="11">
    <location>
        <position position="1402"/>
    </location>
</feature>
<feature type="domain" description="WW" evidence="13">
    <location>
        <begin position="553"/>
        <end position="587"/>
    </location>
</feature>
<evidence type="ECO:0000256" key="4">
    <source>
        <dbReference type="ARBA" id="ARBA00022645"/>
    </source>
</evidence>
<evidence type="ECO:0000256" key="12">
    <source>
        <dbReference type="SAM" id="MobiDB-lite"/>
    </source>
</evidence>
<feature type="compositionally biased region" description="Basic and acidic residues" evidence="12">
    <location>
        <begin position="424"/>
        <end position="433"/>
    </location>
</feature>
<keyword evidence="9" id="KW-0482">Metalloprotease</keyword>
<dbReference type="InterPro" id="IPR001202">
    <property type="entry name" value="WW_dom"/>
</dbReference>
<feature type="compositionally biased region" description="Acidic residues" evidence="12">
    <location>
        <begin position="623"/>
        <end position="638"/>
    </location>
</feature>
<dbReference type="SUPFAM" id="SSF53187">
    <property type="entry name" value="Zn-dependent exopeptidases"/>
    <property type="match status" value="1"/>
</dbReference>
<dbReference type="Gene3D" id="2.20.70.10">
    <property type="match status" value="2"/>
</dbReference>
<feature type="region of interest" description="Disordered" evidence="12">
    <location>
        <begin position="1779"/>
        <end position="1888"/>
    </location>
</feature>
<feature type="region of interest" description="Disordered" evidence="12">
    <location>
        <begin position="2027"/>
        <end position="2089"/>
    </location>
</feature>
<evidence type="ECO:0000313" key="15">
    <source>
        <dbReference type="EMBL" id="KAG2462143.1"/>
    </source>
</evidence>
<dbReference type="Proteomes" id="UP000886611">
    <property type="component" value="Unassembled WGS sequence"/>
</dbReference>
<feature type="region of interest" description="Disordered" evidence="12">
    <location>
        <begin position="78"/>
        <end position="102"/>
    </location>
</feature>
<dbReference type="Gene3D" id="2.60.40.3120">
    <property type="match status" value="1"/>
</dbReference>
<feature type="compositionally biased region" description="Acidic residues" evidence="12">
    <location>
        <begin position="352"/>
        <end position="361"/>
    </location>
</feature>
<evidence type="ECO:0000256" key="3">
    <source>
        <dbReference type="ARBA" id="ARBA00005988"/>
    </source>
</evidence>
<evidence type="ECO:0000256" key="8">
    <source>
        <dbReference type="ARBA" id="ARBA00022833"/>
    </source>
</evidence>
<dbReference type="PROSITE" id="PS01159">
    <property type="entry name" value="WW_DOMAIN_1"/>
    <property type="match status" value="1"/>
</dbReference>
<dbReference type="PANTHER" id="PTHR46697">
    <property type="entry name" value="FORMIN-BINDING PROTEIN 4"/>
    <property type="match status" value="1"/>
</dbReference>
<keyword evidence="4 15" id="KW-0121">Carboxypeptidase</keyword>
<dbReference type="GO" id="GO:0008270">
    <property type="term" value="F:zinc ion binding"/>
    <property type="evidence" value="ECO:0007669"/>
    <property type="project" value="InterPro"/>
</dbReference>
<keyword evidence="16" id="KW-1185">Reference proteome</keyword>
<feature type="compositionally biased region" description="Basic and acidic residues" evidence="12">
    <location>
        <begin position="463"/>
        <end position="474"/>
    </location>
</feature>
<evidence type="ECO:0000256" key="2">
    <source>
        <dbReference type="ARBA" id="ARBA00004514"/>
    </source>
</evidence>
<name>A0A8X7X6H8_POLSE</name>
<gene>
    <name evidence="15" type="primary">Zte25</name>
    <name evidence="15" type="ORF">GTO96_0000622</name>
</gene>
<accession>A0A8X7X6H8</accession>
<evidence type="ECO:0000256" key="7">
    <source>
        <dbReference type="ARBA" id="ARBA00022801"/>
    </source>
</evidence>
<feature type="compositionally biased region" description="Polar residues" evidence="12">
    <location>
        <begin position="684"/>
        <end position="693"/>
    </location>
</feature>
<comment type="caution">
    <text evidence="15">The sequence shown here is derived from an EMBL/GenBank/DDBJ whole genome shotgun (WGS) entry which is preliminary data.</text>
</comment>
<feature type="domain" description="Peptidase M14" evidence="14">
    <location>
        <begin position="1167"/>
        <end position="1438"/>
    </location>
</feature>
<dbReference type="InterPro" id="IPR036020">
    <property type="entry name" value="WW_dom_sf"/>
</dbReference>
<dbReference type="Pfam" id="PF00246">
    <property type="entry name" value="Peptidase_M14"/>
    <property type="match status" value="1"/>
</dbReference>
<proteinExistence type="inferred from homology"/>
<dbReference type="PANTHER" id="PTHR46697:SF1">
    <property type="entry name" value="FORMIN-BINDING PROTEIN 4"/>
    <property type="match status" value="1"/>
</dbReference>
<dbReference type="GO" id="GO:0005829">
    <property type="term" value="C:cytosol"/>
    <property type="evidence" value="ECO:0007669"/>
    <property type="project" value="UniProtKB-SubCell"/>
</dbReference>
<feature type="compositionally biased region" description="Acidic residues" evidence="12">
    <location>
        <begin position="585"/>
        <end position="594"/>
    </location>
</feature>
<feature type="compositionally biased region" description="Polar residues" evidence="12">
    <location>
        <begin position="2061"/>
        <end position="2079"/>
    </location>
</feature>
<evidence type="ECO:0000256" key="1">
    <source>
        <dbReference type="ARBA" id="ARBA00001947"/>
    </source>
</evidence>
<feature type="compositionally biased region" description="Low complexity" evidence="12">
    <location>
        <begin position="414"/>
        <end position="423"/>
    </location>
</feature>
<feature type="compositionally biased region" description="Basic and acidic residues" evidence="12">
    <location>
        <begin position="595"/>
        <end position="614"/>
    </location>
</feature>
<dbReference type="InterPro" id="IPR053076">
    <property type="entry name" value="WW_domain_protein"/>
</dbReference>
<feature type="domain" description="WW" evidence="13">
    <location>
        <begin position="186"/>
        <end position="214"/>
    </location>
</feature>
<keyword evidence="5" id="KW-0645">Protease</keyword>
<feature type="compositionally biased region" description="Low complexity" evidence="12">
    <location>
        <begin position="745"/>
        <end position="757"/>
    </location>
</feature>
<evidence type="ECO:0000256" key="10">
    <source>
        <dbReference type="ARBA" id="ARBA00029302"/>
    </source>
</evidence>
<dbReference type="PROSITE" id="PS52035">
    <property type="entry name" value="PEPTIDASE_M14"/>
    <property type="match status" value="1"/>
</dbReference>
<keyword evidence="7" id="KW-0378">Hydrolase</keyword>
<dbReference type="Pfam" id="PF00397">
    <property type="entry name" value="WW"/>
    <property type="match status" value="2"/>
</dbReference>
<feature type="region of interest" description="Disordered" evidence="12">
    <location>
        <begin position="745"/>
        <end position="815"/>
    </location>
</feature>
<feature type="compositionally biased region" description="Basic and acidic residues" evidence="12">
    <location>
        <begin position="321"/>
        <end position="332"/>
    </location>
</feature>
<feature type="non-terminal residue" evidence="15">
    <location>
        <position position="2117"/>
    </location>
</feature>
<feature type="region of interest" description="Disordered" evidence="12">
    <location>
        <begin position="582"/>
        <end position="693"/>
    </location>
</feature>
<feature type="compositionally biased region" description="Acidic residues" evidence="12">
    <location>
        <begin position="800"/>
        <end position="813"/>
    </location>
</feature>
<dbReference type="CDD" id="cd00201">
    <property type="entry name" value="WW"/>
    <property type="match status" value="2"/>
</dbReference>
<comment type="similarity">
    <text evidence="3 11">Belongs to the peptidase M14 family.</text>
</comment>
<dbReference type="EMBL" id="JAATIS010004040">
    <property type="protein sequence ID" value="KAG2462143.1"/>
    <property type="molecule type" value="Genomic_DNA"/>
</dbReference>
<evidence type="ECO:0000256" key="5">
    <source>
        <dbReference type="ARBA" id="ARBA00022670"/>
    </source>
</evidence>
<feature type="compositionally biased region" description="Basic and acidic residues" evidence="12">
    <location>
        <begin position="1812"/>
        <end position="1824"/>
    </location>
</feature>
<feature type="region of interest" description="Disordered" evidence="12">
    <location>
        <begin position="309"/>
        <end position="476"/>
    </location>
</feature>
<dbReference type="GO" id="GO:0006508">
    <property type="term" value="P:proteolysis"/>
    <property type="evidence" value="ECO:0007669"/>
    <property type="project" value="UniProtKB-KW"/>
</dbReference>
<dbReference type="InterPro" id="IPR040626">
    <property type="entry name" value="Pepdidase_M14_N"/>
</dbReference>
<dbReference type="Gene3D" id="3.40.630.10">
    <property type="entry name" value="Zn peptidases"/>
    <property type="match status" value="1"/>
</dbReference>
<keyword evidence="6" id="KW-0479">Metal-binding</keyword>
<protein>
    <submittedName>
        <fullName evidence="15">CBPC2 carboxypeptidase</fullName>
    </submittedName>
</protein>
<dbReference type="Pfam" id="PF18027">
    <property type="entry name" value="Pepdidase_M14_N"/>
    <property type="match status" value="1"/>
</dbReference>
<dbReference type="SMART" id="SM00631">
    <property type="entry name" value="Zn_pept"/>
    <property type="match status" value="1"/>
</dbReference>
<feature type="compositionally biased region" description="Polar residues" evidence="12">
    <location>
        <begin position="1862"/>
        <end position="1874"/>
    </location>
</feature>
<dbReference type="SMART" id="SM00456">
    <property type="entry name" value="WW"/>
    <property type="match status" value="2"/>
</dbReference>
<feature type="region of interest" description="Disordered" evidence="12">
    <location>
        <begin position="1514"/>
        <end position="1537"/>
    </location>
</feature>
<feature type="compositionally biased region" description="Basic and acidic residues" evidence="12">
    <location>
        <begin position="362"/>
        <end position="378"/>
    </location>
</feature>
<evidence type="ECO:0000256" key="6">
    <source>
        <dbReference type="ARBA" id="ARBA00022723"/>
    </source>
</evidence>
<comment type="catalytic activity">
    <reaction evidence="10">
        <text>(L-glutamyl)(n+1)-gamma-L-glutamyl-L-glutamyl-[protein] + H2O = (L-glutamyl)(n)-gamma-L-glutamyl-L-glutamyl-[protein] + L-glutamate</text>
        <dbReference type="Rhea" id="RHEA:60004"/>
        <dbReference type="Rhea" id="RHEA-COMP:15519"/>
        <dbReference type="Rhea" id="RHEA-COMP:15675"/>
        <dbReference type="ChEBI" id="CHEBI:15377"/>
        <dbReference type="ChEBI" id="CHEBI:29985"/>
        <dbReference type="ChEBI" id="CHEBI:143623"/>
    </reaction>
    <physiologicalReaction direction="left-to-right" evidence="10">
        <dbReference type="Rhea" id="RHEA:60005"/>
    </physiologicalReaction>
</comment>
<evidence type="ECO:0000259" key="14">
    <source>
        <dbReference type="PROSITE" id="PS52035"/>
    </source>
</evidence>